<comment type="subcellular location">
    <subcellularLocation>
        <location evidence="1">Cell envelope</location>
    </subcellularLocation>
    <subcellularLocation>
        <location evidence="2">Cell outer membrane</location>
    </subcellularLocation>
    <subcellularLocation>
        <location evidence="3">Secreted</location>
    </subcellularLocation>
</comment>
<dbReference type="PANTHER" id="PTHR11319:SF35">
    <property type="entry name" value="OUTER MEMBRANE PROTEIN PMPC-RELATED"/>
    <property type="match status" value="1"/>
</dbReference>
<evidence type="ECO:0000256" key="6">
    <source>
        <dbReference type="ARBA" id="ARBA00023136"/>
    </source>
</evidence>
<gene>
    <name evidence="9" type="primary">Contig13986.g14930</name>
    <name evidence="9" type="ORF">STYLEM_9301</name>
</gene>
<dbReference type="SUPFAM" id="SSF51126">
    <property type="entry name" value="Pectin lyase-like"/>
    <property type="match status" value="3"/>
</dbReference>
<keyword evidence="5" id="KW-0732">Signal</keyword>
<evidence type="ECO:0000256" key="5">
    <source>
        <dbReference type="ARBA" id="ARBA00022729"/>
    </source>
</evidence>
<evidence type="ECO:0000313" key="10">
    <source>
        <dbReference type="Proteomes" id="UP000039865"/>
    </source>
</evidence>
<evidence type="ECO:0000256" key="8">
    <source>
        <dbReference type="SAM" id="Phobius"/>
    </source>
</evidence>
<keyword evidence="10" id="KW-1185">Reference proteome</keyword>
<sequence>MNSISSQFGSLMYLERAQQIFLKGSNISNVQTGSVIYSVGNTTLNISHTTIDCTQSPYDSKYNTLEYLRTLPVIINFFQPTKKTPVFIKNAMYVASASNQIRNCYQSPQGGAYYLENTTFYDSQNSHYSYNSAQQGGVIYCKYCKLDIKAATLRNNFANLGGSIYAEQISQIQLNNITVRNSSAYIDGGFLYFLSNDLSANKNLSAIDGSDSSSLSFEKTQFPYLKVSGGQFNFTQATRTGGCYFINANYSEFYIENLKSQFHSYVLSTATSYGGVIYILQADKIHIQDSIFMLFNSTNGSFAAIRSVGIQAYISNSYFDQNVKPFNRISIYDPFYSVRSFGALYIENGKQLSLESNIFSNCYFPYWGGAVSLINTKLLENNTIYYSNYAIYGGVFYSALQPESEFNSIQIYNTQAAYEGSGYIIEIQQGNLYFKNLTVQNATAYFYGFFLVQEYPSSYEDIQANLTISPINGAIYITTVNSLTINRFYGVNLFGSPTSLMKSTSVKDLIINNTVIECRDNYYAQFTPKRILQMTISTYNTQLTMQSVIELGNMNSAIFNNLTIQNCNVNQYAIQTSSFQFVVTLIITNSKFKNIKIGGCLSTYGINNLLIENITVQDVDSIKESFINDQGSQLVMKNIHLRNIKQQTGSAIRLLRATLSRNATITNISVTNLTSNAQGAIIYLNSSNLMPFFRLQGIYCQDITSTDSAVLLFINLFSGQILITPEGNKKNYIRRFKSTGNVGLISQENQNLTLSIQDFLFECVDDSNRPQSQYTANKNGLVYFANSFGQLKTQNVVFRNCKQEGSPIMVKFSNFFDNSSIFEYNGAIKGGALACHSSFCKLENTTFKNNTAQNSGGALNFDSNITVILISIIANDNFAGMIKLYYFTQFLDQGGLIFFEKSRQDDYQQANFNITNTSQLRRNTARFGGLIFTDNIYLVMNIVNISAKYVSSTEEGGIFYIFNAKQINISDSNFESFQSNDGGFMMSTATDIEMKITNTVILCDSSSTNEINLQQFQSSQLTTNTKGVLSLSNAKAFTSRNNQFTQCGISSQGGVINLYRSNFTDFQSLYQNNVGLYGGAINVQQSNAIIVQSKFLNNLAKVGGAIYLASESSLILFKCLIKQNQAQTTSGGVYLSTSSILQIDQSQFYENKASENSAIEILRSKANANVTIKNSIFEDNQSEKNTISIMYSSVWIENSQFHNNQANQRSKNILCGFTNITIQGCDFYQTYQDPKQIQIRNYQTTGTFLFLIFDVSIDIYKTRFYGGVSSNGGAIYNSGNSYIYIQESEFLNNYASNGGAIYASGFESIYIGNKTEFSNNQAIEMGEDLHASNSINNITLNNVKIQKASAKNSIYIEQAYLDAENLNISATTPAKDLKNGAGINCNQCKGMRIFKSEMNNLRGIQGGAIYVLDVDLNKGKTDQETNRKFVIENSTFEYCSAYKGGAITFENPQSVQIISSRFQMNYALNGYSSTLKKQGSGGAIYYTCSSTFENCKLNLTGSNIFEENQAQIQGGAIYWDQIQPIIQENMTQFTQNRANQYGDNIACFTQKIAIVTQEIYQNQMIKLGLNSQDDFYQRQLHTLDNLTNFEILQVAKVQSLKSGGEIPKIYIALLDQYNQIVGSDFQSKVRVQVRTTNLDEEAMEYPPVLEGNSDFFSIGGIALIQNVELTGTPGSKYTLNFQSDAIDQNKQSVKEYQASVHKSDSNVNLNVALRLCYIGEQFTVSGKCQECINGFSLIQMTEPGYCQSCPTDKAICNGGSNIGPRPGFWRMNNVTSTFVACMYQQACLGMVPPKNNPVGECAQGYQGILCSECSVGYSRDGDFKCFECPSKIFNILRLSAIILAILVVVIFVIKTSISAAMDQNNVMSIYMKILLNHFQLIMVTASMDFQWSQQIIDFFSQTKKVATFSTQIFSIDCFLDERTSDDINETQKGSRIFFQKMILVALLPFILSIGCYIIWYLIGYFKKELQNKKSKIMSSLVILLFLVHPSIIQYMFYGFNCKSIDGEERLSEDLWVECWKSEHLFWSYFVALPSILVWGLGIPFFAFAILINHRKNLDRQITRQKYGFLYRGFKKEFYYWEIVIMYRKIIIVFVAVFVSNYGAISQALLLFLIQIWQDQEFQNQLTLQLFTTKLLKETFLDYFIE</sequence>
<dbReference type="Gene3D" id="2.160.20.10">
    <property type="entry name" value="Single-stranded right-handed beta-helix, Pectin lyase-like"/>
    <property type="match status" value="1"/>
</dbReference>
<dbReference type="OMA" id="IDDSHIN"/>
<keyword evidence="6 8" id="KW-0472">Membrane</keyword>
<evidence type="ECO:0008006" key="11">
    <source>
        <dbReference type="Google" id="ProtNLM"/>
    </source>
</evidence>
<evidence type="ECO:0000256" key="1">
    <source>
        <dbReference type="ARBA" id="ARBA00004196"/>
    </source>
</evidence>
<dbReference type="InterPro" id="IPR012334">
    <property type="entry name" value="Pectin_lyas_fold"/>
</dbReference>
<dbReference type="Pfam" id="PF02415">
    <property type="entry name" value="Chlam_PMP"/>
    <property type="match status" value="2"/>
</dbReference>
<dbReference type="InterPro" id="IPR011050">
    <property type="entry name" value="Pectin_lyase_fold/virulence"/>
</dbReference>
<evidence type="ECO:0000256" key="2">
    <source>
        <dbReference type="ARBA" id="ARBA00004442"/>
    </source>
</evidence>
<evidence type="ECO:0000256" key="4">
    <source>
        <dbReference type="ARBA" id="ARBA00022525"/>
    </source>
</evidence>
<organism evidence="9 10">
    <name type="scientific">Stylonychia lemnae</name>
    <name type="common">Ciliate</name>
    <dbReference type="NCBI Taxonomy" id="5949"/>
    <lineage>
        <taxon>Eukaryota</taxon>
        <taxon>Sar</taxon>
        <taxon>Alveolata</taxon>
        <taxon>Ciliophora</taxon>
        <taxon>Intramacronucleata</taxon>
        <taxon>Spirotrichea</taxon>
        <taxon>Stichotrichia</taxon>
        <taxon>Sporadotrichida</taxon>
        <taxon>Oxytrichidae</taxon>
        <taxon>Stylonychinae</taxon>
        <taxon>Stylonychia</taxon>
    </lineage>
</organism>
<feature type="transmembrane region" description="Helical" evidence="8">
    <location>
        <begin position="1976"/>
        <end position="1996"/>
    </location>
</feature>
<dbReference type="InterPro" id="IPR003368">
    <property type="entry name" value="POMP_repeat"/>
</dbReference>
<evidence type="ECO:0000313" key="9">
    <source>
        <dbReference type="EMBL" id="CDW80304.1"/>
    </source>
</evidence>
<feature type="transmembrane region" description="Helical" evidence="8">
    <location>
        <begin position="1873"/>
        <end position="1891"/>
    </location>
</feature>
<keyword evidence="7" id="KW-0998">Cell outer membrane</keyword>
<protein>
    <recommendedName>
        <fullName evidence="11">Transmembrane protein</fullName>
    </recommendedName>
</protein>
<feature type="transmembrane region" description="Helical" evidence="8">
    <location>
        <begin position="1941"/>
        <end position="1964"/>
    </location>
</feature>
<keyword evidence="8" id="KW-1133">Transmembrane helix</keyword>
<keyword evidence="8" id="KW-0812">Transmembrane</keyword>
<dbReference type="EMBL" id="CCKQ01008845">
    <property type="protein sequence ID" value="CDW80304.1"/>
    <property type="molecule type" value="Genomic_DNA"/>
</dbReference>
<reference evidence="9 10" key="1">
    <citation type="submission" date="2014-06" db="EMBL/GenBank/DDBJ databases">
        <authorList>
            <person name="Swart Estienne"/>
        </authorList>
    </citation>
    <scope>NUCLEOTIDE SEQUENCE [LARGE SCALE GENOMIC DNA]</scope>
    <source>
        <strain evidence="9 10">130c</strain>
    </source>
</reference>
<name>A0A078ADI6_STYLE</name>
<evidence type="ECO:0000256" key="3">
    <source>
        <dbReference type="ARBA" id="ARBA00004613"/>
    </source>
</evidence>
<dbReference type="OrthoDB" id="411811at2759"/>
<evidence type="ECO:0000256" key="7">
    <source>
        <dbReference type="ARBA" id="ARBA00023237"/>
    </source>
</evidence>
<keyword evidence="4" id="KW-0964">Secreted</keyword>
<feature type="transmembrane region" description="Helical" evidence="8">
    <location>
        <begin position="1835"/>
        <end position="1853"/>
    </location>
</feature>
<dbReference type="Proteomes" id="UP000039865">
    <property type="component" value="Unassembled WGS sequence"/>
</dbReference>
<dbReference type="InterPro" id="IPR006626">
    <property type="entry name" value="PbH1"/>
</dbReference>
<dbReference type="SMART" id="SM00710">
    <property type="entry name" value="PbH1"/>
    <property type="match status" value="9"/>
</dbReference>
<proteinExistence type="predicted"/>
<dbReference type="InParanoid" id="A0A078ADI6"/>
<feature type="transmembrane region" description="Helical" evidence="8">
    <location>
        <begin position="2025"/>
        <end position="2051"/>
    </location>
</feature>
<dbReference type="PANTHER" id="PTHR11319">
    <property type="entry name" value="G PROTEIN-COUPLED RECEPTOR-RELATED"/>
    <property type="match status" value="1"/>
</dbReference>
<dbReference type="GO" id="GO:0005576">
    <property type="term" value="C:extracellular region"/>
    <property type="evidence" value="ECO:0007669"/>
    <property type="project" value="UniProtKB-SubCell"/>
</dbReference>
<feature type="transmembrane region" description="Helical" evidence="8">
    <location>
        <begin position="2089"/>
        <end position="2116"/>
    </location>
</feature>
<accession>A0A078ADI6</accession>